<name>A0A8J8T3T7_HALGN</name>
<dbReference type="SUPFAM" id="SSF47954">
    <property type="entry name" value="Cyclin-like"/>
    <property type="match status" value="1"/>
</dbReference>
<gene>
    <name evidence="3" type="ORF">FGO68_gene5972</name>
</gene>
<dbReference type="Pfam" id="PF00134">
    <property type="entry name" value="Cyclin_N"/>
    <property type="match status" value="1"/>
</dbReference>
<dbReference type="AlphaFoldDB" id="A0A8J8T3T7"/>
<dbReference type="InterPro" id="IPR039361">
    <property type="entry name" value="Cyclin"/>
</dbReference>
<dbReference type="PANTHER" id="PTHR10177">
    <property type="entry name" value="CYCLINS"/>
    <property type="match status" value="1"/>
</dbReference>
<dbReference type="SMART" id="SM00385">
    <property type="entry name" value="CYCLIN"/>
    <property type="match status" value="1"/>
</dbReference>
<comment type="caution">
    <text evidence="3">The sequence shown here is derived from an EMBL/GenBank/DDBJ whole genome shotgun (WGS) entry which is preliminary data.</text>
</comment>
<dbReference type="Gene3D" id="1.10.472.10">
    <property type="entry name" value="Cyclin-like"/>
    <property type="match status" value="2"/>
</dbReference>
<evidence type="ECO:0000256" key="1">
    <source>
        <dbReference type="RuleBase" id="RU000383"/>
    </source>
</evidence>
<evidence type="ECO:0000313" key="3">
    <source>
        <dbReference type="EMBL" id="TNV81199.1"/>
    </source>
</evidence>
<dbReference type="Proteomes" id="UP000785679">
    <property type="component" value="Unassembled WGS sequence"/>
</dbReference>
<dbReference type="OrthoDB" id="306099at2759"/>
<protein>
    <recommendedName>
        <fullName evidence="2">Cyclin-like domain-containing protein</fullName>
    </recommendedName>
</protein>
<sequence length="375" mass="42834">MNFLEVFSKIRPLYDEQADTKGGKDYDNSKIYRLLRTEDKNFLSVYCFDYFLNLRKQEPHSMHDGILDAHPSITRFLRAHLIDWLTHACEVLPKEDCTLPFIATGMMDRFYKASKVAQPESEIQLTGLTGLFIASKYFEITPIFLKQLVSEMGYDKYTQKQFLDRETLLMSTLACEIDPPNVFDFVLVYFKLLRLHTQVLCGPISKPGLSFLMSAEYYSSEYSKMTLADITLQSVRPSILGACAVIFGVNAAVRHIKYQAVMHTVQGEMANKVKAGKIRMSEAFDASKVPLDSELSKEIAYTRQAFRELTSELLKEIPDFSELESFESEVSDRAAYIHHKQGSRLETLFKSKVVVQLPVIGARLAEMNEEFKGII</sequence>
<comment type="similarity">
    <text evidence="1">Belongs to the cyclin family.</text>
</comment>
<accession>A0A8J8T3T7</accession>
<evidence type="ECO:0000313" key="4">
    <source>
        <dbReference type="Proteomes" id="UP000785679"/>
    </source>
</evidence>
<reference evidence="3" key="1">
    <citation type="submission" date="2019-06" db="EMBL/GenBank/DDBJ databases">
        <authorList>
            <person name="Zheng W."/>
        </authorList>
    </citation>
    <scope>NUCLEOTIDE SEQUENCE</scope>
    <source>
        <strain evidence="3">QDHG01</strain>
    </source>
</reference>
<dbReference type="InterPro" id="IPR036915">
    <property type="entry name" value="Cyclin-like_sf"/>
</dbReference>
<keyword evidence="4" id="KW-1185">Reference proteome</keyword>
<dbReference type="InterPro" id="IPR006671">
    <property type="entry name" value="Cyclin_N"/>
</dbReference>
<organism evidence="3 4">
    <name type="scientific">Halteria grandinella</name>
    <dbReference type="NCBI Taxonomy" id="5974"/>
    <lineage>
        <taxon>Eukaryota</taxon>
        <taxon>Sar</taxon>
        <taxon>Alveolata</taxon>
        <taxon>Ciliophora</taxon>
        <taxon>Intramacronucleata</taxon>
        <taxon>Spirotrichea</taxon>
        <taxon>Stichotrichia</taxon>
        <taxon>Sporadotrichida</taxon>
        <taxon>Halteriidae</taxon>
        <taxon>Halteria</taxon>
    </lineage>
</organism>
<evidence type="ECO:0000259" key="2">
    <source>
        <dbReference type="SMART" id="SM00385"/>
    </source>
</evidence>
<proteinExistence type="inferred from homology"/>
<keyword evidence="1" id="KW-0195">Cyclin</keyword>
<feature type="domain" description="Cyclin-like" evidence="2">
    <location>
        <begin position="83"/>
        <end position="171"/>
    </location>
</feature>
<dbReference type="InterPro" id="IPR013763">
    <property type="entry name" value="Cyclin-like_dom"/>
</dbReference>
<dbReference type="EMBL" id="RRYP01006438">
    <property type="protein sequence ID" value="TNV81199.1"/>
    <property type="molecule type" value="Genomic_DNA"/>
</dbReference>